<feature type="domain" description="DUF2383" evidence="1">
    <location>
        <begin position="7"/>
        <end position="116"/>
    </location>
</feature>
<dbReference type="Pfam" id="PF09537">
    <property type="entry name" value="DUF2383"/>
    <property type="match status" value="1"/>
</dbReference>
<keyword evidence="3" id="KW-1185">Reference proteome</keyword>
<dbReference type="NCBIfam" id="TIGR02284">
    <property type="entry name" value="PA2169 family four-helix-bundle protein"/>
    <property type="match status" value="1"/>
</dbReference>
<dbReference type="InterPro" id="IPR019052">
    <property type="entry name" value="DUF2383"/>
</dbReference>
<reference evidence="2 3" key="1">
    <citation type="submission" date="2019-04" db="EMBL/GenBank/DDBJ databases">
        <title>Pedobacter sp. AR-2-6 sp. nov., isolated from Arctic soil.</title>
        <authorList>
            <person name="Dahal R.H."/>
            <person name="Kim D.-U."/>
        </authorList>
    </citation>
    <scope>NUCLEOTIDE SEQUENCE [LARGE SCALE GENOMIC DNA]</scope>
    <source>
        <strain evidence="2 3">AR-2-6</strain>
    </source>
</reference>
<dbReference type="Gene3D" id="1.20.1260.10">
    <property type="match status" value="1"/>
</dbReference>
<comment type="caution">
    <text evidence="2">The sequence shown here is derived from an EMBL/GenBank/DDBJ whole genome shotgun (WGS) entry which is preliminary data.</text>
</comment>
<evidence type="ECO:0000313" key="3">
    <source>
        <dbReference type="Proteomes" id="UP000310477"/>
    </source>
</evidence>
<proteinExistence type="predicted"/>
<protein>
    <submittedName>
        <fullName evidence="2">PA2169 family four-helix-bundle protein</fullName>
    </submittedName>
</protein>
<name>A0A4U1C1Z1_9SPHI</name>
<dbReference type="InterPro" id="IPR012347">
    <property type="entry name" value="Ferritin-like"/>
</dbReference>
<evidence type="ECO:0000313" key="2">
    <source>
        <dbReference type="EMBL" id="TKB97110.1"/>
    </source>
</evidence>
<dbReference type="OrthoDB" id="282393at2"/>
<dbReference type="RefSeq" id="WP_136878309.1">
    <property type="nucleotide sequence ID" value="NZ_SWBO01000014.1"/>
</dbReference>
<dbReference type="AlphaFoldDB" id="A0A4U1C1Z1"/>
<dbReference type="Proteomes" id="UP000310477">
    <property type="component" value="Unassembled WGS sequence"/>
</dbReference>
<evidence type="ECO:0000259" key="1">
    <source>
        <dbReference type="Pfam" id="PF09537"/>
    </source>
</evidence>
<gene>
    <name evidence="2" type="ORF">FA045_17125</name>
</gene>
<accession>A0A4U1C1Z1</accession>
<dbReference type="EMBL" id="SWBO01000014">
    <property type="protein sequence ID" value="TKB97110.1"/>
    <property type="molecule type" value="Genomic_DNA"/>
</dbReference>
<organism evidence="2 3">
    <name type="scientific">Pedobacter cryotolerans</name>
    <dbReference type="NCBI Taxonomy" id="2571270"/>
    <lineage>
        <taxon>Bacteria</taxon>
        <taxon>Pseudomonadati</taxon>
        <taxon>Bacteroidota</taxon>
        <taxon>Sphingobacteriia</taxon>
        <taxon>Sphingobacteriales</taxon>
        <taxon>Sphingobacteriaceae</taxon>
        <taxon>Pedobacter</taxon>
    </lineage>
</organism>
<sequence>MMKSNAQIITDLKDLVQIVNDGKEGFKVAAEATNDQFLKDLFMQKITERNIYEDELKFQILRLGEIAENEKGGLIGILHRTWLEIKDALKARDDAAILAAVKISEQAALVKYDYYLAESEEVEDYFSILLRQRAGVLNTLKEVEELHQQFTN</sequence>
<dbReference type="InterPro" id="IPR011971">
    <property type="entry name" value="CHP02284"/>
</dbReference>